<evidence type="ECO:0000256" key="3">
    <source>
        <dbReference type="ARBA" id="ARBA00023125"/>
    </source>
</evidence>
<accession>S5CH50</accession>
<evidence type="ECO:0000256" key="1">
    <source>
        <dbReference type="ARBA" id="ARBA00004123"/>
    </source>
</evidence>
<evidence type="ECO:0000256" key="2">
    <source>
        <dbReference type="ARBA" id="ARBA00023015"/>
    </source>
</evidence>
<keyword evidence="3" id="KW-0238">DNA-binding</keyword>
<reference evidence="8" key="1">
    <citation type="journal article" date="2013" name="Gene">
        <title>Genome-wide analysis of the WRKY gene family in physic nut (Jatropha curcas L.).</title>
        <authorList>
            <person name="Xiong W."/>
            <person name="Xu X."/>
            <person name="Zhang L."/>
            <person name="Wu P."/>
            <person name="Chen Y."/>
            <person name="Li M."/>
            <person name="Jiang H."/>
            <person name="Wu G."/>
        </authorList>
    </citation>
    <scope>NUCLEOTIDE SEQUENCE</scope>
</reference>
<feature type="compositionally biased region" description="Low complexity" evidence="6">
    <location>
        <begin position="180"/>
        <end position="192"/>
    </location>
</feature>
<dbReference type="Proteomes" id="UP000027138">
    <property type="component" value="Unassembled WGS sequence"/>
</dbReference>
<evidence type="ECO:0000256" key="6">
    <source>
        <dbReference type="SAM" id="MobiDB-lite"/>
    </source>
</evidence>
<feature type="compositionally biased region" description="Basic and acidic residues" evidence="6">
    <location>
        <begin position="25"/>
        <end position="41"/>
    </location>
</feature>
<gene>
    <name evidence="8" type="primary">WRKY35</name>
    <name evidence="9" type="ORF">JCGZ_21688</name>
</gene>
<protein>
    <submittedName>
        <fullName evidence="8">WRKY transcription factor 35</fullName>
    </submittedName>
</protein>
<comment type="subcellular location">
    <subcellularLocation>
        <location evidence="1">Nucleus</location>
    </subcellularLocation>
</comment>
<evidence type="ECO:0000313" key="10">
    <source>
        <dbReference type="Proteomes" id="UP000027138"/>
    </source>
</evidence>
<feature type="region of interest" description="Disordered" evidence="6">
    <location>
        <begin position="176"/>
        <end position="213"/>
    </location>
</feature>
<dbReference type="Gene3D" id="2.20.25.80">
    <property type="entry name" value="WRKY domain"/>
    <property type="match status" value="1"/>
</dbReference>
<keyword evidence="2" id="KW-0805">Transcription regulation</keyword>
<sequence>MENYLEKSDLATEEKTVKSNYGDEESSKEGKTIHVKQEENGPKQPSSMVNNLASFKHEDQLRSTKAQIGEVREENEKLKQLLSKIVKDYQSLQKHFSKVMQEETTKKSTKRIRSHEENDREPELVSLSLGRSSSSELKKEDEKKSSNVSDGNEELNNVKGLSLGLDCKFEPDSFATMKKNNNNNNNPSSESNSFDEEETKEEEPTETWPPSKVSKMIKSTEDEMLQQTQMKKTRVSVRTRCEAPTMNDGCQWRKYGQKIAKGNPCPRAYYRCTVSPTCPVRKQVQRCIEDMSILITTYEGTHNHPLPLSATAMASTTSAAASMLQSQSFSTSNTSSISAPSSFSTSNALNFTFSHNITKPQQFFFQNSSISTNNSHPTITLDLTSPTNTALFSSSSSSSSSSSLSAPKYSPTCLNFSSSSFDSSTLQTPWPNINGHHQPYPINYRNVNVPHQLYNNQTTTSSSYQSLTESIAAATKVIALDPGFRTALAAAITSFVGNGGNNAGSGGQYHTNLRSQEKGSLVLFPSSLPFSASKSSSGSLDESRDRNKG</sequence>
<evidence type="ECO:0000256" key="5">
    <source>
        <dbReference type="ARBA" id="ARBA00023242"/>
    </source>
</evidence>
<feature type="domain" description="WRKY" evidence="7">
    <location>
        <begin position="241"/>
        <end position="307"/>
    </location>
</feature>
<dbReference type="PANTHER" id="PTHR31429:SF97">
    <property type="entry name" value="WRKY TRANSCRIPTION FACTOR 36-RELATED"/>
    <property type="match status" value="1"/>
</dbReference>
<feature type="region of interest" description="Disordered" evidence="6">
    <location>
        <begin position="99"/>
        <end position="156"/>
    </location>
</feature>
<organism evidence="8">
    <name type="scientific">Jatropha curcas</name>
    <name type="common">Barbados nut</name>
    <dbReference type="NCBI Taxonomy" id="180498"/>
    <lineage>
        <taxon>Eukaryota</taxon>
        <taxon>Viridiplantae</taxon>
        <taxon>Streptophyta</taxon>
        <taxon>Embryophyta</taxon>
        <taxon>Tracheophyta</taxon>
        <taxon>Spermatophyta</taxon>
        <taxon>Magnoliopsida</taxon>
        <taxon>eudicotyledons</taxon>
        <taxon>Gunneridae</taxon>
        <taxon>Pentapetalae</taxon>
        <taxon>rosids</taxon>
        <taxon>fabids</taxon>
        <taxon>Malpighiales</taxon>
        <taxon>Euphorbiaceae</taxon>
        <taxon>Crotonoideae</taxon>
        <taxon>Jatropheae</taxon>
        <taxon>Jatropha</taxon>
    </lineage>
</organism>
<keyword evidence="10" id="KW-1185">Reference proteome</keyword>
<evidence type="ECO:0000259" key="7">
    <source>
        <dbReference type="PROSITE" id="PS50811"/>
    </source>
</evidence>
<dbReference type="GO" id="GO:0003700">
    <property type="term" value="F:DNA-binding transcription factor activity"/>
    <property type="evidence" value="ECO:0007669"/>
    <property type="project" value="InterPro"/>
</dbReference>
<evidence type="ECO:0000256" key="4">
    <source>
        <dbReference type="ARBA" id="ARBA00023163"/>
    </source>
</evidence>
<dbReference type="AlphaFoldDB" id="S5CH50"/>
<feature type="compositionally biased region" description="Acidic residues" evidence="6">
    <location>
        <begin position="193"/>
        <end position="205"/>
    </location>
</feature>
<proteinExistence type="predicted"/>
<dbReference type="InterPro" id="IPR003657">
    <property type="entry name" value="WRKY_dom"/>
</dbReference>
<keyword evidence="5" id="KW-0539">Nucleus</keyword>
<dbReference type="EMBL" id="KK915662">
    <property type="protein sequence ID" value="KDP21217.1"/>
    <property type="molecule type" value="Genomic_DNA"/>
</dbReference>
<dbReference type="EMBL" id="KC485287">
    <property type="protein sequence ID" value="AGQ04224.1"/>
    <property type="molecule type" value="Genomic_DNA"/>
</dbReference>
<dbReference type="OrthoDB" id="1686353at2759"/>
<dbReference type="SUPFAM" id="SSF118290">
    <property type="entry name" value="WRKY DNA-binding domain"/>
    <property type="match status" value="1"/>
</dbReference>
<dbReference type="GO" id="GO:0043565">
    <property type="term" value="F:sequence-specific DNA binding"/>
    <property type="evidence" value="ECO:0007669"/>
    <property type="project" value="InterPro"/>
</dbReference>
<feature type="compositionally biased region" description="Basic and acidic residues" evidence="6">
    <location>
        <begin position="136"/>
        <end position="145"/>
    </location>
</feature>
<feature type="region of interest" description="Disordered" evidence="6">
    <location>
        <begin position="1"/>
        <end position="69"/>
    </location>
</feature>
<name>S5CH50_JATCU</name>
<dbReference type="SMART" id="SM00774">
    <property type="entry name" value="WRKY"/>
    <property type="match status" value="1"/>
</dbReference>
<dbReference type="PROSITE" id="PS50811">
    <property type="entry name" value="WRKY"/>
    <property type="match status" value="1"/>
</dbReference>
<feature type="compositionally biased region" description="Low complexity" evidence="6">
    <location>
        <begin position="529"/>
        <end position="540"/>
    </location>
</feature>
<dbReference type="KEGG" id="jcu:105649764"/>
<feature type="compositionally biased region" description="Low complexity" evidence="6">
    <location>
        <begin position="124"/>
        <end position="135"/>
    </location>
</feature>
<keyword evidence="4" id="KW-0804">Transcription</keyword>
<feature type="compositionally biased region" description="Basic and acidic residues" evidence="6">
    <location>
        <begin position="114"/>
        <end position="123"/>
    </location>
</feature>
<evidence type="ECO:0000313" key="9">
    <source>
        <dbReference type="EMBL" id="KDP21217.1"/>
    </source>
</evidence>
<feature type="compositionally biased region" description="Polar residues" evidence="6">
    <location>
        <begin position="43"/>
        <end position="53"/>
    </location>
</feature>
<feature type="compositionally biased region" description="Basic and acidic residues" evidence="6">
    <location>
        <begin position="1"/>
        <end position="17"/>
    </location>
</feature>
<reference evidence="9 10" key="2">
    <citation type="journal article" date="2014" name="PLoS ONE">
        <title>Global Analysis of Gene Expression Profiles in Physic Nut (Jatropha curcas L.) Seedlings Exposed to Salt Stress.</title>
        <authorList>
            <person name="Zhang L."/>
            <person name="Zhang C."/>
            <person name="Wu P."/>
            <person name="Chen Y."/>
            <person name="Li M."/>
            <person name="Jiang H."/>
            <person name="Wu G."/>
        </authorList>
    </citation>
    <scope>NUCLEOTIDE SEQUENCE [LARGE SCALE GENOMIC DNA]</scope>
    <source>
        <strain evidence="10">cv. GZQX0401</strain>
        <tissue evidence="9">Young leaves</tissue>
    </source>
</reference>
<dbReference type="FunFam" id="2.20.25.80:FF:000002">
    <property type="entry name" value="probable WRKY transcription factor 31"/>
    <property type="match status" value="1"/>
</dbReference>
<dbReference type="PANTHER" id="PTHR31429">
    <property type="entry name" value="WRKY TRANSCRIPTION FACTOR 36-RELATED"/>
    <property type="match status" value="1"/>
</dbReference>
<feature type="region of interest" description="Disordered" evidence="6">
    <location>
        <begin position="529"/>
        <end position="549"/>
    </location>
</feature>
<dbReference type="GO" id="GO:0005634">
    <property type="term" value="C:nucleus"/>
    <property type="evidence" value="ECO:0007669"/>
    <property type="project" value="UniProtKB-SubCell"/>
</dbReference>
<dbReference type="InterPro" id="IPR036576">
    <property type="entry name" value="WRKY_dom_sf"/>
</dbReference>
<dbReference type="Pfam" id="PF03106">
    <property type="entry name" value="WRKY"/>
    <property type="match status" value="1"/>
</dbReference>
<dbReference type="InterPro" id="IPR044810">
    <property type="entry name" value="WRKY_plant"/>
</dbReference>
<evidence type="ECO:0000313" key="8">
    <source>
        <dbReference type="EMBL" id="AGQ04224.1"/>
    </source>
</evidence>